<accession>A0A6J6Y0W5</accession>
<dbReference type="Gene3D" id="3.40.50.1820">
    <property type="entry name" value="alpha/beta hydrolase"/>
    <property type="match status" value="1"/>
</dbReference>
<dbReference type="InterPro" id="IPR029058">
    <property type="entry name" value="AB_hydrolase_fold"/>
</dbReference>
<feature type="domain" description="AB hydrolase-1" evidence="1">
    <location>
        <begin position="17"/>
        <end position="235"/>
    </location>
</feature>
<dbReference type="InterPro" id="IPR000073">
    <property type="entry name" value="AB_hydrolase_1"/>
</dbReference>
<organism evidence="2">
    <name type="scientific">freshwater metagenome</name>
    <dbReference type="NCBI Taxonomy" id="449393"/>
    <lineage>
        <taxon>unclassified sequences</taxon>
        <taxon>metagenomes</taxon>
        <taxon>ecological metagenomes</taxon>
    </lineage>
</organism>
<dbReference type="PANTHER" id="PTHR43798">
    <property type="entry name" value="MONOACYLGLYCEROL LIPASE"/>
    <property type="match status" value="1"/>
</dbReference>
<gene>
    <name evidence="2" type="ORF">UFOPK2992_01058</name>
</gene>
<dbReference type="AlphaFoldDB" id="A0A6J6Y0W5"/>
<dbReference type="SUPFAM" id="SSF53474">
    <property type="entry name" value="alpha/beta-Hydrolases"/>
    <property type="match status" value="1"/>
</dbReference>
<evidence type="ECO:0000259" key="1">
    <source>
        <dbReference type="Pfam" id="PF12697"/>
    </source>
</evidence>
<dbReference type="Pfam" id="PF12697">
    <property type="entry name" value="Abhydrolase_6"/>
    <property type="match status" value="1"/>
</dbReference>
<name>A0A6J6Y0W5_9ZZZZ</name>
<dbReference type="InterPro" id="IPR050266">
    <property type="entry name" value="AB_hydrolase_sf"/>
</dbReference>
<dbReference type="EMBL" id="CAFAAI010000177">
    <property type="protein sequence ID" value="CAB4801653.1"/>
    <property type="molecule type" value="Genomic_DNA"/>
</dbReference>
<sequence>MTVIWSEVAGPADAPLVVLVHGTMDRSTGMLKVSRRLDSRFRVVRYDRRGYGRSAPHDGPFEMSSQVDDLVSVLDGRQAVLVAHSYGGNVAMATAARRPDLIQGVALFESPLSWEPWWPGSTAGSAARAGTGEEGDAAEAFMRRMIGNRRWETLPERTRLTRRAEGKSMVGELRDLHENAPWSAADIMCPVVAGYGSLSSEHHREGMRLVSERVRRGVVVELIGVRHDAPLSHAEMFTTMIVDPLMQMVGGRWAQAASVTAESY</sequence>
<dbReference type="PANTHER" id="PTHR43798:SF33">
    <property type="entry name" value="HYDROLASE, PUTATIVE (AFU_ORTHOLOGUE AFUA_2G14860)-RELATED"/>
    <property type="match status" value="1"/>
</dbReference>
<reference evidence="2" key="1">
    <citation type="submission" date="2020-05" db="EMBL/GenBank/DDBJ databases">
        <authorList>
            <person name="Chiriac C."/>
            <person name="Salcher M."/>
            <person name="Ghai R."/>
            <person name="Kavagutti S V."/>
        </authorList>
    </citation>
    <scope>NUCLEOTIDE SEQUENCE</scope>
</reference>
<evidence type="ECO:0000313" key="2">
    <source>
        <dbReference type="EMBL" id="CAB4801653.1"/>
    </source>
</evidence>
<dbReference type="PRINTS" id="PR00111">
    <property type="entry name" value="ABHYDROLASE"/>
</dbReference>
<dbReference type="GO" id="GO:0016020">
    <property type="term" value="C:membrane"/>
    <property type="evidence" value="ECO:0007669"/>
    <property type="project" value="TreeGrafter"/>
</dbReference>
<protein>
    <submittedName>
        <fullName evidence="2">Unannotated protein</fullName>
    </submittedName>
</protein>
<proteinExistence type="predicted"/>